<proteinExistence type="predicted"/>
<protein>
    <submittedName>
        <fullName evidence="1">Uncharacterized protein</fullName>
    </submittedName>
</protein>
<evidence type="ECO:0000313" key="1">
    <source>
        <dbReference type="EMBL" id="CAB4138987.1"/>
    </source>
</evidence>
<organism evidence="1">
    <name type="scientific">uncultured Caudovirales phage</name>
    <dbReference type="NCBI Taxonomy" id="2100421"/>
    <lineage>
        <taxon>Viruses</taxon>
        <taxon>Duplodnaviria</taxon>
        <taxon>Heunggongvirae</taxon>
        <taxon>Uroviricota</taxon>
        <taxon>Caudoviricetes</taxon>
        <taxon>Peduoviridae</taxon>
        <taxon>Maltschvirus</taxon>
        <taxon>Maltschvirus maltsch</taxon>
    </lineage>
</organism>
<sequence>MATKQKTVDKQVKEVLKQVPEVEEVEVKLKYEKPEEMEDVNKHKWKGTMQ</sequence>
<gene>
    <name evidence="1" type="ORF">UFOVP337_7</name>
</gene>
<dbReference type="EMBL" id="LR796354">
    <property type="protein sequence ID" value="CAB4138987.1"/>
    <property type="molecule type" value="Genomic_DNA"/>
</dbReference>
<accession>A0A6J5M0Z3</accession>
<reference evidence="1" key="1">
    <citation type="submission" date="2020-04" db="EMBL/GenBank/DDBJ databases">
        <authorList>
            <person name="Chiriac C."/>
            <person name="Salcher M."/>
            <person name="Ghai R."/>
            <person name="Kavagutti S V."/>
        </authorList>
    </citation>
    <scope>NUCLEOTIDE SEQUENCE</scope>
</reference>
<name>A0A6J5M0Z3_9CAUD</name>